<accession>C7N879</accession>
<feature type="domain" description="EF-hand" evidence="3">
    <location>
        <begin position="48"/>
        <end position="83"/>
    </location>
</feature>
<dbReference type="InterPro" id="IPR050708">
    <property type="entry name" value="T6SS_VgrG/RHS"/>
</dbReference>
<dbReference type="Proteomes" id="UP000002026">
    <property type="component" value="Chromosome"/>
</dbReference>
<protein>
    <submittedName>
        <fullName evidence="4">RHS repeat protein</fullName>
    </submittedName>
</protein>
<feature type="chain" id="PRO_5002978971" evidence="2">
    <location>
        <begin position="25"/>
        <end position="516"/>
    </location>
</feature>
<dbReference type="EMBL" id="CP001684">
    <property type="protein sequence ID" value="ACV23114.1"/>
    <property type="molecule type" value="Genomic_DNA"/>
</dbReference>
<sequence length="516" mass="55210">MPSTGLRSKLRTALAAALALSAVAAVVAVVLAGWEASGSDYALTSEEFPDNRVLAVMESFDTDGDGGLSREEAAAVTEVSVEGTEDLAFLALLPNVTTLAVSGTNIEFLNLSGANNLERLTLDCPALTEVTWGKTGQLAYVDVSGTKLAELDAAVLQAAAYLDVTGCENLAELNLSANSALETLRAMDTALTEVDVSGAAGLSAIEVDDDVAVVGLEATPIHEQWVPVHVTKVVSSSGGTSTYEYSLSLDEAGVATGYAESTVGVDDTSEQAVYEFNYDESGNIIGIWDVEAESMDVEFVYDDAGNVIRRTGVPTEYSYTYDDQGRLESFVSTGTVLTLAYDEAGRLASYTSSFGGRAVEYTYAYDAEGRVTGVSDSSDRPMEYTVDYDDNGACSSILIEGAVGSETYRFVRDEDGRLTNMTMETTGDFKQLGNVDGVQFEYNAAGQISGFTYENWNTEYTFAVEYERFFLGQGECVQATLGSFANPLWWTSEGLTWMNPERCVRTEGVISASMAR</sequence>
<dbReference type="InterPro" id="IPR002048">
    <property type="entry name" value="EF_hand_dom"/>
</dbReference>
<dbReference type="SUPFAM" id="SSF52058">
    <property type="entry name" value="L domain-like"/>
    <property type="match status" value="1"/>
</dbReference>
<feature type="signal peptide" evidence="2">
    <location>
        <begin position="1"/>
        <end position="24"/>
    </location>
</feature>
<dbReference type="Gene3D" id="3.80.10.10">
    <property type="entry name" value="Ribonuclease Inhibitor"/>
    <property type="match status" value="1"/>
</dbReference>
<reference evidence="4 5" key="1">
    <citation type="journal article" date="2009" name="Stand. Genomic Sci.">
        <title>Complete genome sequence of Slackia heliotrinireducens type strain (RHS 1).</title>
        <authorList>
            <person name="Pukall R."/>
            <person name="Lapidus A."/>
            <person name="Nolan M."/>
            <person name="Copeland A."/>
            <person name="Glavina Del Rio T."/>
            <person name="Lucas S."/>
            <person name="Chen F."/>
            <person name="Tice H."/>
            <person name="Cheng J.F."/>
            <person name="Chertkov O."/>
            <person name="Bruce D."/>
            <person name="Goodwin L."/>
            <person name="Kuske C."/>
            <person name="Brettin T."/>
            <person name="Detter J.C."/>
            <person name="Han C."/>
            <person name="Pitluck S."/>
            <person name="Pati A."/>
            <person name="Mavrommatis K."/>
            <person name="Ivanova N."/>
            <person name="Ovchinnikova G."/>
            <person name="Chen A."/>
            <person name="Palaniappan K."/>
            <person name="Schneider S."/>
            <person name="Rohde M."/>
            <person name="Chain P."/>
            <person name="D'haeseleer P."/>
            <person name="Goker M."/>
            <person name="Bristow J."/>
            <person name="Eisen J.A."/>
            <person name="Markowitz V."/>
            <person name="Kyrpides N.C."/>
            <person name="Klenk H.P."/>
            <person name="Hugenholtz P."/>
        </authorList>
    </citation>
    <scope>NUCLEOTIDE SEQUENCE [LARGE SCALE GENOMIC DNA]</scope>
    <source>
        <strain evidence="5">ATCC 29202 / DSM 20476 / NCTC 11029 / RHS 1</strain>
    </source>
</reference>
<dbReference type="NCBIfam" id="TIGR01643">
    <property type="entry name" value="YD_repeat_2x"/>
    <property type="match status" value="2"/>
</dbReference>
<dbReference type="RefSeq" id="WP_012799214.1">
    <property type="nucleotide sequence ID" value="NC_013165.1"/>
</dbReference>
<dbReference type="GO" id="GO:0005509">
    <property type="term" value="F:calcium ion binding"/>
    <property type="evidence" value="ECO:0007669"/>
    <property type="project" value="InterPro"/>
</dbReference>
<gene>
    <name evidence="4" type="ordered locus">Shel_21030</name>
</gene>
<dbReference type="eggNOG" id="COG4886">
    <property type="taxonomic scope" value="Bacteria"/>
</dbReference>
<keyword evidence="5" id="KW-1185">Reference proteome</keyword>
<dbReference type="PROSITE" id="PS50222">
    <property type="entry name" value="EF_HAND_2"/>
    <property type="match status" value="1"/>
</dbReference>
<dbReference type="PANTHER" id="PTHR32305">
    <property type="match status" value="1"/>
</dbReference>
<evidence type="ECO:0000259" key="3">
    <source>
        <dbReference type="PROSITE" id="PS50222"/>
    </source>
</evidence>
<dbReference type="STRING" id="471855.Shel_21030"/>
<dbReference type="PANTHER" id="PTHR32305:SF15">
    <property type="entry name" value="PROTEIN RHSA-RELATED"/>
    <property type="match status" value="1"/>
</dbReference>
<dbReference type="eggNOG" id="COG3209">
    <property type="taxonomic scope" value="Bacteria"/>
</dbReference>
<dbReference type="Gene3D" id="2.180.10.10">
    <property type="entry name" value="RHS repeat-associated core"/>
    <property type="match status" value="1"/>
</dbReference>
<evidence type="ECO:0000256" key="1">
    <source>
        <dbReference type="ARBA" id="ARBA00022737"/>
    </source>
</evidence>
<proteinExistence type="predicted"/>
<dbReference type="InterPro" id="IPR006530">
    <property type="entry name" value="YD"/>
</dbReference>
<organism evidence="4 5">
    <name type="scientific">Slackia heliotrinireducens (strain ATCC 29202 / DSM 20476 / NCTC 11029 / RHS 1)</name>
    <name type="common">Peptococcus heliotrinreducens</name>
    <dbReference type="NCBI Taxonomy" id="471855"/>
    <lineage>
        <taxon>Bacteria</taxon>
        <taxon>Bacillati</taxon>
        <taxon>Actinomycetota</taxon>
        <taxon>Coriobacteriia</taxon>
        <taxon>Eggerthellales</taxon>
        <taxon>Eggerthellaceae</taxon>
        <taxon>Slackia</taxon>
    </lineage>
</organism>
<keyword evidence="2" id="KW-0732">Signal</keyword>
<evidence type="ECO:0000313" key="4">
    <source>
        <dbReference type="EMBL" id="ACV23114.1"/>
    </source>
</evidence>
<dbReference type="InterPro" id="IPR056823">
    <property type="entry name" value="TEN-like_YD-shell"/>
</dbReference>
<evidence type="ECO:0000256" key="2">
    <source>
        <dbReference type="SAM" id="SignalP"/>
    </source>
</evidence>
<dbReference type="KEGG" id="shi:Shel_21030"/>
<dbReference type="InterPro" id="IPR032675">
    <property type="entry name" value="LRR_dom_sf"/>
</dbReference>
<keyword evidence="1" id="KW-0677">Repeat</keyword>
<name>C7N879_SLAHD</name>
<evidence type="ECO:0000313" key="5">
    <source>
        <dbReference type="Proteomes" id="UP000002026"/>
    </source>
</evidence>
<dbReference type="AlphaFoldDB" id="C7N879"/>
<dbReference type="HOGENOM" id="CLU_527745_0_0_11"/>
<dbReference type="Pfam" id="PF25023">
    <property type="entry name" value="TEN_YD-shell"/>
    <property type="match status" value="1"/>
</dbReference>